<name>A0A9D4MWZ0_DREPO</name>
<reference evidence="1" key="1">
    <citation type="journal article" date="2019" name="bioRxiv">
        <title>The Genome of the Zebra Mussel, Dreissena polymorpha: A Resource for Invasive Species Research.</title>
        <authorList>
            <person name="McCartney M.A."/>
            <person name="Auch B."/>
            <person name="Kono T."/>
            <person name="Mallez S."/>
            <person name="Zhang Y."/>
            <person name="Obille A."/>
            <person name="Becker A."/>
            <person name="Abrahante J.E."/>
            <person name="Garbe J."/>
            <person name="Badalamenti J.P."/>
            <person name="Herman A."/>
            <person name="Mangelson H."/>
            <person name="Liachko I."/>
            <person name="Sullivan S."/>
            <person name="Sone E.D."/>
            <person name="Koren S."/>
            <person name="Silverstein K.A.T."/>
            <person name="Beckman K.B."/>
            <person name="Gohl D.M."/>
        </authorList>
    </citation>
    <scope>NUCLEOTIDE SEQUENCE</scope>
    <source>
        <strain evidence="1">Duluth1</strain>
        <tissue evidence="1">Whole animal</tissue>
    </source>
</reference>
<proteinExistence type="predicted"/>
<evidence type="ECO:0000313" key="2">
    <source>
        <dbReference type="Proteomes" id="UP000828390"/>
    </source>
</evidence>
<comment type="caution">
    <text evidence="1">The sequence shown here is derived from an EMBL/GenBank/DDBJ whole genome shotgun (WGS) entry which is preliminary data.</text>
</comment>
<dbReference type="Proteomes" id="UP000828390">
    <property type="component" value="Unassembled WGS sequence"/>
</dbReference>
<evidence type="ECO:0000313" key="1">
    <source>
        <dbReference type="EMBL" id="KAH3885457.1"/>
    </source>
</evidence>
<dbReference type="AlphaFoldDB" id="A0A9D4MWZ0"/>
<dbReference type="EMBL" id="JAIWYP010000001">
    <property type="protein sequence ID" value="KAH3885457.1"/>
    <property type="molecule type" value="Genomic_DNA"/>
</dbReference>
<gene>
    <name evidence="1" type="ORF">DPMN_009451</name>
</gene>
<protein>
    <submittedName>
        <fullName evidence="1">Uncharacterized protein</fullName>
    </submittedName>
</protein>
<accession>A0A9D4MWZ0</accession>
<reference evidence="1" key="2">
    <citation type="submission" date="2020-11" db="EMBL/GenBank/DDBJ databases">
        <authorList>
            <person name="McCartney M.A."/>
            <person name="Auch B."/>
            <person name="Kono T."/>
            <person name="Mallez S."/>
            <person name="Becker A."/>
            <person name="Gohl D.M."/>
            <person name="Silverstein K.A.T."/>
            <person name="Koren S."/>
            <person name="Bechman K.B."/>
            <person name="Herman A."/>
            <person name="Abrahante J.E."/>
            <person name="Garbe J."/>
        </authorList>
    </citation>
    <scope>NUCLEOTIDE SEQUENCE</scope>
    <source>
        <strain evidence="1">Duluth1</strain>
        <tissue evidence="1">Whole animal</tissue>
    </source>
</reference>
<sequence length="77" mass="9026">MLRQLMRMKTRIRAQRPLHFWRCCPPGTGRSWNRGSVSAWSSPSEPLERFCKPLIGCCRGTRNCTRLCGNESRWKKT</sequence>
<keyword evidence="2" id="KW-1185">Reference proteome</keyword>
<organism evidence="1 2">
    <name type="scientific">Dreissena polymorpha</name>
    <name type="common">Zebra mussel</name>
    <name type="synonym">Mytilus polymorpha</name>
    <dbReference type="NCBI Taxonomy" id="45954"/>
    <lineage>
        <taxon>Eukaryota</taxon>
        <taxon>Metazoa</taxon>
        <taxon>Spiralia</taxon>
        <taxon>Lophotrochozoa</taxon>
        <taxon>Mollusca</taxon>
        <taxon>Bivalvia</taxon>
        <taxon>Autobranchia</taxon>
        <taxon>Heteroconchia</taxon>
        <taxon>Euheterodonta</taxon>
        <taxon>Imparidentia</taxon>
        <taxon>Neoheterodontei</taxon>
        <taxon>Myida</taxon>
        <taxon>Dreissenoidea</taxon>
        <taxon>Dreissenidae</taxon>
        <taxon>Dreissena</taxon>
    </lineage>
</organism>